<keyword evidence="5" id="KW-1185">Reference proteome</keyword>
<accession>A0ABU1UBC7</accession>
<feature type="compositionally biased region" description="Low complexity" evidence="2">
    <location>
        <begin position="15"/>
        <end position="30"/>
    </location>
</feature>
<gene>
    <name evidence="4" type="ORF">J2X01_001713</name>
</gene>
<dbReference type="Pfam" id="PF00156">
    <property type="entry name" value="Pribosyltran"/>
    <property type="match status" value="1"/>
</dbReference>
<protein>
    <submittedName>
        <fullName evidence="4">Amidophosphoribosyltransferase</fullName>
    </submittedName>
</protein>
<evidence type="ECO:0000313" key="4">
    <source>
        <dbReference type="EMBL" id="MDR7082425.1"/>
    </source>
</evidence>
<sequence length="338" mass="35072">MGTPRELREDRHAGSRTGARRGAGASAGTRAETRATRRPRRAVDPDLVPAATAAAGHRGGYHRPAARLADGAAAAAAEVVALAAPVDCVCCGAEDLALCSGCERQVRLLMNKPFRAEAQAPALMDVNGSVLLPVVAAGAYRAELAQAVLSFKRHGQGQLAEVLAKGLAGAVRAAAGDATGLLLVPVPTSSSAYRRRGFSPVHVLLGRLERRRVPGAGRCPGFGTVRALRKTGLRGAGGQKGLGRGDRARRVRGSMRVRRGLFAPEVTGRPCIIIDDVLTTGATLAEAARALRTAGALVRGAVVLAATRPPVTLDYGAADRALAARRPVNEKNKPIKDE</sequence>
<dbReference type="Proteomes" id="UP001252243">
    <property type="component" value="Unassembled WGS sequence"/>
</dbReference>
<comment type="caution">
    <text evidence="4">The sequence shown here is derived from an EMBL/GenBank/DDBJ whole genome shotgun (WGS) entry which is preliminary data.</text>
</comment>
<organism evidence="4 5">
    <name type="scientific">Arthrobacter ginsengisoli</name>
    <dbReference type="NCBI Taxonomy" id="1356565"/>
    <lineage>
        <taxon>Bacteria</taxon>
        <taxon>Bacillati</taxon>
        <taxon>Actinomycetota</taxon>
        <taxon>Actinomycetes</taxon>
        <taxon>Micrococcales</taxon>
        <taxon>Micrococcaceae</taxon>
        <taxon>Arthrobacter</taxon>
    </lineage>
</organism>
<name>A0ABU1UBC7_9MICC</name>
<evidence type="ECO:0000259" key="3">
    <source>
        <dbReference type="Pfam" id="PF00156"/>
    </source>
</evidence>
<feature type="domain" description="Phosphoribosyltransferase" evidence="3">
    <location>
        <begin position="264"/>
        <end position="305"/>
    </location>
</feature>
<evidence type="ECO:0000256" key="2">
    <source>
        <dbReference type="SAM" id="MobiDB-lite"/>
    </source>
</evidence>
<feature type="compositionally biased region" description="Basic and acidic residues" evidence="2">
    <location>
        <begin position="1"/>
        <end position="13"/>
    </location>
</feature>
<dbReference type="PANTHER" id="PTHR47505">
    <property type="entry name" value="DNA UTILIZATION PROTEIN YHGH"/>
    <property type="match status" value="1"/>
</dbReference>
<dbReference type="InterPro" id="IPR051910">
    <property type="entry name" value="ComF/GntX_DNA_util-trans"/>
</dbReference>
<dbReference type="InterPro" id="IPR029057">
    <property type="entry name" value="PRTase-like"/>
</dbReference>
<comment type="similarity">
    <text evidence="1">Belongs to the ComF/GntX family.</text>
</comment>
<feature type="region of interest" description="Disordered" evidence="2">
    <location>
        <begin position="1"/>
        <end position="48"/>
    </location>
</feature>
<dbReference type="PANTHER" id="PTHR47505:SF1">
    <property type="entry name" value="DNA UTILIZATION PROTEIN YHGH"/>
    <property type="match status" value="1"/>
</dbReference>
<evidence type="ECO:0000313" key="5">
    <source>
        <dbReference type="Proteomes" id="UP001252243"/>
    </source>
</evidence>
<dbReference type="CDD" id="cd06223">
    <property type="entry name" value="PRTases_typeI"/>
    <property type="match status" value="1"/>
</dbReference>
<reference evidence="4 5" key="1">
    <citation type="submission" date="2023-07" db="EMBL/GenBank/DDBJ databases">
        <title>Sorghum-associated microbial communities from plants grown in Nebraska, USA.</title>
        <authorList>
            <person name="Schachtman D."/>
        </authorList>
    </citation>
    <scope>NUCLEOTIDE SEQUENCE [LARGE SCALE GENOMIC DNA]</scope>
    <source>
        <strain evidence="4 5">BE167</strain>
    </source>
</reference>
<dbReference type="Gene3D" id="3.40.50.2020">
    <property type="match status" value="1"/>
</dbReference>
<dbReference type="RefSeq" id="WP_310055582.1">
    <property type="nucleotide sequence ID" value="NZ_JAVDVQ010000005.1"/>
</dbReference>
<evidence type="ECO:0000256" key="1">
    <source>
        <dbReference type="ARBA" id="ARBA00008007"/>
    </source>
</evidence>
<proteinExistence type="inferred from homology"/>
<dbReference type="EMBL" id="JAVDVQ010000005">
    <property type="protein sequence ID" value="MDR7082425.1"/>
    <property type="molecule type" value="Genomic_DNA"/>
</dbReference>
<dbReference type="SUPFAM" id="SSF53271">
    <property type="entry name" value="PRTase-like"/>
    <property type="match status" value="1"/>
</dbReference>
<dbReference type="InterPro" id="IPR000836">
    <property type="entry name" value="PRTase_dom"/>
</dbReference>